<proteinExistence type="predicted"/>
<name>A0A841K4I3_9BACT</name>
<dbReference type="EMBL" id="JACHEK010000008">
    <property type="protein sequence ID" value="MBB6146061.1"/>
    <property type="molecule type" value="Genomic_DNA"/>
</dbReference>
<protein>
    <submittedName>
        <fullName evidence="1">Putative nucleic acid-binding protein</fullName>
    </submittedName>
</protein>
<keyword evidence="2" id="KW-1185">Reference proteome</keyword>
<gene>
    <name evidence="1" type="ORF">HNQ77_004031</name>
</gene>
<organism evidence="1 2">
    <name type="scientific">Silvibacterium bohemicum</name>
    <dbReference type="NCBI Taxonomy" id="1577686"/>
    <lineage>
        <taxon>Bacteria</taxon>
        <taxon>Pseudomonadati</taxon>
        <taxon>Acidobacteriota</taxon>
        <taxon>Terriglobia</taxon>
        <taxon>Terriglobales</taxon>
        <taxon>Acidobacteriaceae</taxon>
        <taxon>Silvibacterium</taxon>
    </lineage>
</organism>
<evidence type="ECO:0000313" key="1">
    <source>
        <dbReference type="EMBL" id="MBB6146061.1"/>
    </source>
</evidence>
<comment type="caution">
    <text evidence="1">The sequence shown here is derived from an EMBL/GenBank/DDBJ whole genome shotgun (WGS) entry which is preliminary data.</text>
</comment>
<reference evidence="1 2" key="1">
    <citation type="submission" date="2020-08" db="EMBL/GenBank/DDBJ databases">
        <title>Genomic Encyclopedia of Type Strains, Phase IV (KMG-IV): sequencing the most valuable type-strain genomes for metagenomic binning, comparative biology and taxonomic classification.</title>
        <authorList>
            <person name="Goeker M."/>
        </authorList>
    </citation>
    <scope>NUCLEOTIDE SEQUENCE [LARGE SCALE GENOMIC DNA]</scope>
    <source>
        <strain evidence="1 2">DSM 103733</strain>
    </source>
</reference>
<accession>A0A841K4I3</accession>
<dbReference type="Proteomes" id="UP000538666">
    <property type="component" value="Unassembled WGS sequence"/>
</dbReference>
<dbReference type="AlphaFoldDB" id="A0A841K4I3"/>
<sequence>MPEVQLVTSFYVVQEALRNCTSEDHTRRLESLLAATIIVSDALPGTLPPHIDLPTKDQPVLAAAMNAGADFLITGDKTHFAPWMNLPIETRHGILMITQPRTFLDYLKQRR</sequence>
<evidence type="ECO:0000313" key="2">
    <source>
        <dbReference type="Proteomes" id="UP000538666"/>
    </source>
</evidence>